<dbReference type="Gene3D" id="3.40.50.2300">
    <property type="match status" value="2"/>
</dbReference>
<evidence type="ECO:0000256" key="3">
    <source>
        <dbReference type="ARBA" id="ARBA00023125"/>
    </source>
</evidence>
<comment type="caution">
    <text evidence="6">The sequence shown here is derived from an EMBL/GenBank/DDBJ whole genome shotgun (WGS) entry which is preliminary data.</text>
</comment>
<dbReference type="SUPFAM" id="SSF53822">
    <property type="entry name" value="Periplasmic binding protein-like I"/>
    <property type="match status" value="1"/>
</dbReference>
<dbReference type="SMART" id="SM00354">
    <property type="entry name" value="HTH_LACI"/>
    <property type="match status" value="1"/>
</dbReference>
<dbReference type="PROSITE" id="PS50932">
    <property type="entry name" value="HTH_LACI_2"/>
    <property type="match status" value="1"/>
</dbReference>
<dbReference type="CDD" id="cd06288">
    <property type="entry name" value="PBP1_sucrose_transcription_regulator"/>
    <property type="match status" value="1"/>
</dbReference>
<dbReference type="CDD" id="cd01392">
    <property type="entry name" value="HTH_LacI"/>
    <property type="match status" value="1"/>
</dbReference>
<evidence type="ECO:0000256" key="4">
    <source>
        <dbReference type="ARBA" id="ARBA00023163"/>
    </source>
</evidence>
<protein>
    <submittedName>
        <fullName evidence="6">LacI family DNA-binding transcriptional regulator</fullName>
    </submittedName>
</protein>
<dbReference type="EMBL" id="JASXSZ010000001">
    <property type="protein sequence ID" value="MDL9978809.1"/>
    <property type="molecule type" value="Genomic_DNA"/>
</dbReference>
<evidence type="ECO:0000313" key="7">
    <source>
        <dbReference type="Proteomes" id="UP001235064"/>
    </source>
</evidence>
<gene>
    <name evidence="6" type="ORF">QSV35_05665</name>
</gene>
<dbReference type="InterPro" id="IPR000843">
    <property type="entry name" value="HTH_LacI"/>
</dbReference>
<dbReference type="RefSeq" id="WP_286287540.1">
    <property type="nucleotide sequence ID" value="NZ_JASXSZ010000001.1"/>
</dbReference>
<dbReference type="Proteomes" id="UP001235064">
    <property type="component" value="Unassembled WGS sequence"/>
</dbReference>
<dbReference type="GO" id="GO:0003677">
    <property type="term" value="F:DNA binding"/>
    <property type="evidence" value="ECO:0007669"/>
    <property type="project" value="UniProtKB-KW"/>
</dbReference>
<organism evidence="6 7">
    <name type="scientific">Microbacterium candidum</name>
    <dbReference type="NCBI Taxonomy" id="3041922"/>
    <lineage>
        <taxon>Bacteria</taxon>
        <taxon>Bacillati</taxon>
        <taxon>Actinomycetota</taxon>
        <taxon>Actinomycetes</taxon>
        <taxon>Micrococcales</taxon>
        <taxon>Microbacteriaceae</taxon>
        <taxon>Microbacterium</taxon>
    </lineage>
</organism>
<keyword evidence="1" id="KW-0678">Repressor</keyword>
<evidence type="ECO:0000259" key="5">
    <source>
        <dbReference type="PROSITE" id="PS50932"/>
    </source>
</evidence>
<accession>A0ABT7MWJ3</accession>
<evidence type="ECO:0000313" key="6">
    <source>
        <dbReference type="EMBL" id="MDL9978809.1"/>
    </source>
</evidence>
<dbReference type="InterPro" id="IPR046335">
    <property type="entry name" value="LacI/GalR-like_sensor"/>
</dbReference>
<feature type="domain" description="HTH lacI-type" evidence="5">
    <location>
        <begin position="11"/>
        <end position="65"/>
    </location>
</feature>
<keyword evidence="4" id="KW-0804">Transcription</keyword>
<dbReference type="Pfam" id="PF00356">
    <property type="entry name" value="LacI"/>
    <property type="match status" value="1"/>
</dbReference>
<evidence type="ECO:0000256" key="1">
    <source>
        <dbReference type="ARBA" id="ARBA00022491"/>
    </source>
</evidence>
<keyword evidence="3 6" id="KW-0238">DNA-binding</keyword>
<dbReference type="InterPro" id="IPR010982">
    <property type="entry name" value="Lambda_DNA-bd_dom_sf"/>
</dbReference>
<keyword evidence="2" id="KW-0805">Transcription regulation</keyword>
<sequence>MSARPDPRVRIGIADVAREAGVSITTVSHAFSGRGHVSERTRAHVHDVAARLGYSPNRIASALRSRRSNIVGFVSDDIATTPYAGRVVLGAQDAAAAHDQLLVLVNSNNDVTVESKQIAALVAQQVDAVVYARMFHRETTVPPALDGVPTVLVDTVDPTGMHASVVPDEQQIARLATEVLYEAGHRSIVHVTVDAQGPAVNGRIEGYRSAMAKYGLQPVVVEGGDPGIAATGRTAFQRLCSVSAELPTAIFCFNDQMAMGVYQAAQAVGLRIPADISVVGVDDFEPVSAELLPGLTTVGLPHYEMGRWAVEATLANLSEDSAAHVSGITRMPGVLVTRESVAPPRR</sequence>
<evidence type="ECO:0000256" key="2">
    <source>
        <dbReference type="ARBA" id="ARBA00023015"/>
    </source>
</evidence>
<dbReference type="SUPFAM" id="SSF47413">
    <property type="entry name" value="lambda repressor-like DNA-binding domains"/>
    <property type="match status" value="1"/>
</dbReference>
<dbReference type="Pfam" id="PF13377">
    <property type="entry name" value="Peripla_BP_3"/>
    <property type="match status" value="1"/>
</dbReference>
<proteinExistence type="predicted"/>
<dbReference type="InterPro" id="IPR028082">
    <property type="entry name" value="Peripla_BP_I"/>
</dbReference>
<reference evidence="6 7" key="1">
    <citation type="submission" date="2023-06" db="EMBL/GenBank/DDBJ databases">
        <title>Microbacterium sp. nov., isolated from a waste landfill.</title>
        <authorList>
            <person name="Wen W."/>
        </authorList>
    </citation>
    <scope>NUCLEOTIDE SEQUENCE [LARGE SCALE GENOMIC DNA]</scope>
    <source>
        <strain evidence="6 7">ASV49</strain>
    </source>
</reference>
<keyword evidence="7" id="KW-1185">Reference proteome</keyword>
<dbReference type="PANTHER" id="PTHR30146:SF148">
    <property type="entry name" value="HTH-TYPE TRANSCRIPTIONAL REPRESSOR PURR-RELATED"/>
    <property type="match status" value="1"/>
</dbReference>
<dbReference type="Gene3D" id="1.10.260.40">
    <property type="entry name" value="lambda repressor-like DNA-binding domains"/>
    <property type="match status" value="1"/>
</dbReference>
<name>A0ABT7MWJ3_9MICO</name>
<dbReference type="PANTHER" id="PTHR30146">
    <property type="entry name" value="LACI-RELATED TRANSCRIPTIONAL REPRESSOR"/>
    <property type="match status" value="1"/>
</dbReference>